<dbReference type="PRINTS" id="PR00081">
    <property type="entry name" value="GDHRDH"/>
</dbReference>
<dbReference type="EMBL" id="VJZC01000004">
    <property type="protein sequence ID" value="MPY55869.1"/>
    <property type="molecule type" value="Genomic_DNA"/>
</dbReference>
<dbReference type="GO" id="GO:0006633">
    <property type="term" value="P:fatty acid biosynthetic process"/>
    <property type="evidence" value="ECO:0007669"/>
    <property type="project" value="TreeGrafter"/>
</dbReference>
<gene>
    <name evidence="3" type="ORF">FNH08_01270</name>
</gene>
<dbReference type="InterPro" id="IPR036291">
    <property type="entry name" value="NAD(P)-bd_dom_sf"/>
</dbReference>
<dbReference type="Proteomes" id="UP000400924">
    <property type="component" value="Unassembled WGS sequence"/>
</dbReference>
<dbReference type="GO" id="GO:0048038">
    <property type="term" value="F:quinone binding"/>
    <property type="evidence" value="ECO:0007669"/>
    <property type="project" value="TreeGrafter"/>
</dbReference>
<dbReference type="SUPFAM" id="SSF51735">
    <property type="entry name" value="NAD(P)-binding Rossmann-fold domains"/>
    <property type="match status" value="1"/>
</dbReference>
<keyword evidence="4" id="KW-1185">Reference proteome</keyword>
<dbReference type="InterPro" id="IPR020904">
    <property type="entry name" value="Sc_DH/Rdtase_CS"/>
</dbReference>
<name>A0A5N8X8V2_9ACTN</name>
<evidence type="ECO:0000313" key="3">
    <source>
        <dbReference type="EMBL" id="MPY55869.1"/>
    </source>
</evidence>
<comment type="caution">
    <text evidence="3">The sequence shown here is derived from an EMBL/GenBank/DDBJ whole genome shotgun (WGS) entry which is preliminary data.</text>
</comment>
<reference evidence="3 4" key="1">
    <citation type="submission" date="2019-07" db="EMBL/GenBank/DDBJ databases">
        <title>New species of Amycolatopsis and Streptomyces.</title>
        <authorList>
            <person name="Duangmal K."/>
            <person name="Teo W.F.A."/>
            <person name="Lipun K."/>
        </authorList>
    </citation>
    <scope>NUCLEOTIDE SEQUENCE [LARGE SCALE GENOMIC DNA]</scope>
    <source>
        <strain evidence="3 4">NBRC 106415</strain>
    </source>
</reference>
<evidence type="ECO:0000313" key="4">
    <source>
        <dbReference type="Proteomes" id="UP000400924"/>
    </source>
</evidence>
<sequence length="243" mass="25316">MNLRSALVTGASSGVGLAVARLLHSHGTRVALVARRAEKLDELAQEMGDRAIALPGDVANPNSVSSVMEKAFTELGDIDLIVNSAGIIKPSALTEITDEQWRTTIDVNLSGSFYIAREAARRMSSGSIINVGSELSVLGMALNVDYCAAKAGVIGLTKALAMELAPRGIRVNAVCPGPIDTPMMDAEMQWFSDPEAARESAIGRVPLKRFATSAEVAEAILFLASAPFATGTCLALDGGTTAG</sequence>
<dbReference type="PANTHER" id="PTHR42760">
    <property type="entry name" value="SHORT-CHAIN DEHYDROGENASES/REDUCTASES FAMILY MEMBER"/>
    <property type="match status" value="1"/>
</dbReference>
<dbReference type="AlphaFoldDB" id="A0A5N8X8V2"/>
<dbReference type="OrthoDB" id="9804774at2"/>
<proteinExistence type="inferred from homology"/>
<dbReference type="PRINTS" id="PR00080">
    <property type="entry name" value="SDRFAMILY"/>
</dbReference>
<organism evidence="3 4">
    <name type="scientific">Streptomyces spongiae</name>
    <dbReference type="NCBI Taxonomy" id="565072"/>
    <lineage>
        <taxon>Bacteria</taxon>
        <taxon>Bacillati</taxon>
        <taxon>Actinomycetota</taxon>
        <taxon>Actinomycetes</taxon>
        <taxon>Kitasatosporales</taxon>
        <taxon>Streptomycetaceae</taxon>
        <taxon>Streptomyces</taxon>
    </lineage>
</organism>
<dbReference type="PANTHER" id="PTHR42760:SF133">
    <property type="entry name" value="3-OXOACYL-[ACYL-CARRIER-PROTEIN] REDUCTASE"/>
    <property type="match status" value="1"/>
</dbReference>
<dbReference type="FunFam" id="3.40.50.720:FF:000084">
    <property type="entry name" value="Short-chain dehydrogenase reductase"/>
    <property type="match status" value="1"/>
</dbReference>
<dbReference type="RefSeq" id="WP_152769352.1">
    <property type="nucleotide sequence ID" value="NZ_VJZC01000004.1"/>
</dbReference>
<evidence type="ECO:0000256" key="2">
    <source>
        <dbReference type="ARBA" id="ARBA00023002"/>
    </source>
</evidence>
<comment type="similarity">
    <text evidence="1">Belongs to the short-chain dehydrogenases/reductases (SDR) family.</text>
</comment>
<dbReference type="GO" id="GO:0016616">
    <property type="term" value="F:oxidoreductase activity, acting on the CH-OH group of donors, NAD or NADP as acceptor"/>
    <property type="evidence" value="ECO:0007669"/>
    <property type="project" value="TreeGrafter"/>
</dbReference>
<evidence type="ECO:0000256" key="1">
    <source>
        <dbReference type="ARBA" id="ARBA00006484"/>
    </source>
</evidence>
<accession>A0A5N8X8V2</accession>
<protein>
    <submittedName>
        <fullName evidence="3">SDR family oxidoreductase</fullName>
    </submittedName>
</protein>
<keyword evidence="2" id="KW-0560">Oxidoreductase</keyword>
<dbReference type="PROSITE" id="PS00061">
    <property type="entry name" value="ADH_SHORT"/>
    <property type="match status" value="1"/>
</dbReference>
<dbReference type="InterPro" id="IPR002347">
    <property type="entry name" value="SDR_fam"/>
</dbReference>
<dbReference type="Pfam" id="PF13561">
    <property type="entry name" value="adh_short_C2"/>
    <property type="match status" value="1"/>
</dbReference>
<dbReference type="Gene3D" id="3.40.50.720">
    <property type="entry name" value="NAD(P)-binding Rossmann-like Domain"/>
    <property type="match status" value="1"/>
</dbReference>